<gene>
    <name evidence="2" type="ORF">SAMN04488071_0693</name>
</gene>
<dbReference type="OrthoDB" id="9900566at2"/>
<evidence type="ECO:0000313" key="3">
    <source>
        <dbReference type="Proteomes" id="UP000183685"/>
    </source>
</evidence>
<organism evidence="2 3">
    <name type="scientific">Kordiimonas lacus</name>
    <dbReference type="NCBI Taxonomy" id="637679"/>
    <lineage>
        <taxon>Bacteria</taxon>
        <taxon>Pseudomonadati</taxon>
        <taxon>Pseudomonadota</taxon>
        <taxon>Alphaproteobacteria</taxon>
        <taxon>Kordiimonadales</taxon>
        <taxon>Kordiimonadaceae</taxon>
        <taxon>Kordiimonas</taxon>
    </lineage>
</organism>
<proteinExistence type="predicted"/>
<feature type="signal peptide" evidence="1">
    <location>
        <begin position="1"/>
        <end position="24"/>
    </location>
</feature>
<dbReference type="Proteomes" id="UP000183685">
    <property type="component" value="Unassembled WGS sequence"/>
</dbReference>
<evidence type="ECO:0000313" key="2">
    <source>
        <dbReference type="EMBL" id="SDD51921.1"/>
    </source>
</evidence>
<evidence type="ECO:0000256" key="1">
    <source>
        <dbReference type="SAM" id="SignalP"/>
    </source>
</evidence>
<accession>A0A1G6VEI7</accession>
<dbReference type="AlphaFoldDB" id="A0A1G6VEI7"/>
<feature type="chain" id="PRO_5010256023" evidence="1">
    <location>
        <begin position="25"/>
        <end position="179"/>
    </location>
</feature>
<reference evidence="2 3" key="1">
    <citation type="submission" date="2016-10" db="EMBL/GenBank/DDBJ databases">
        <authorList>
            <person name="de Groot N.N."/>
        </authorList>
    </citation>
    <scope>NUCLEOTIDE SEQUENCE [LARGE SCALE GENOMIC DNA]</scope>
    <source>
        <strain evidence="2 3">CGMCC 1.9109</strain>
    </source>
</reference>
<protein>
    <submittedName>
        <fullName evidence="2">Uncharacterized protein</fullName>
    </submittedName>
</protein>
<dbReference type="EMBL" id="FNAK01000002">
    <property type="protein sequence ID" value="SDD51921.1"/>
    <property type="molecule type" value="Genomic_DNA"/>
</dbReference>
<name>A0A1G6VEI7_9PROT</name>
<keyword evidence="3" id="KW-1185">Reference proteome</keyword>
<dbReference type="RefSeq" id="WP_139167419.1">
    <property type="nucleotide sequence ID" value="NZ_DAIOMO010000001.1"/>
</dbReference>
<sequence>MMFSKGRLAALVIGVAVGSTGAFAGDTASVSYEGTCLAPIAAYKDGLPAIDGAAEMSADQQIVATTDMFRTVLAAFAEVQACHQGLVDKDGADEKFASLYAGTRETSRVFEKVQGEFEAKIEEMSASALSGVAPAAGADSEADLAAEAQTFNTMEILMDSYMVLERSQELGKKLLKVSG</sequence>
<keyword evidence="1" id="KW-0732">Signal</keyword>